<reference evidence="5 6" key="1">
    <citation type="submission" date="2018-04" db="EMBL/GenBank/DDBJ databases">
        <title>Chitinophaga fuyangensis sp. nov., isolated from soil in a chemical factory.</title>
        <authorList>
            <person name="Chen K."/>
        </authorList>
    </citation>
    <scope>NUCLEOTIDE SEQUENCE [LARGE SCALE GENOMIC DNA]</scope>
    <source>
        <strain evidence="5 6">LY-1</strain>
    </source>
</reference>
<dbReference type="PANTHER" id="PTHR43194">
    <property type="entry name" value="HYDROLASE ALPHA/BETA FOLD FAMILY"/>
    <property type="match status" value="1"/>
</dbReference>
<proteinExistence type="inferred from homology"/>
<evidence type="ECO:0000259" key="4">
    <source>
        <dbReference type="Pfam" id="PF12146"/>
    </source>
</evidence>
<evidence type="ECO:0000313" key="6">
    <source>
        <dbReference type="Proteomes" id="UP000244450"/>
    </source>
</evidence>
<dbReference type="PANTHER" id="PTHR43194:SF2">
    <property type="entry name" value="PEROXISOMAL MEMBRANE PROTEIN LPX1"/>
    <property type="match status" value="1"/>
</dbReference>
<organism evidence="5 6">
    <name type="scientific">Chitinophaga parva</name>
    <dbReference type="NCBI Taxonomy" id="2169414"/>
    <lineage>
        <taxon>Bacteria</taxon>
        <taxon>Pseudomonadati</taxon>
        <taxon>Bacteroidota</taxon>
        <taxon>Chitinophagia</taxon>
        <taxon>Chitinophagales</taxon>
        <taxon>Chitinophagaceae</taxon>
        <taxon>Chitinophaga</taxon>
    </lineage>
</organism>
<feature type="domain" description="Serine aminopeptidase S33" evidence="4">
    <location>
        <begin position="33"/>
        <end position="295"/>
    </location>
</feature>
<dbReference type="InterPro" id="IPR000073">
    <property type="entry name" value="AB_hydrolase_1"/>
</dbReference>
<dbReference type="GO" id="GO:0006508">
    <property type="term" value="P:proteolysis"/>
    <property type="evidence" value="ECO:0007669"/>
    <property type="project" value="InterPro"/>
</dbReference>
<dbReference type="Proteomes" id="UP000244450">
    <property type="component" value="Unassembled WGS sequence"/>
</dbReference>
<dbReference type="GO" id="GO:0008233">
    <property type="term" value="F:peptidase activity"/>
    <property type="evidence" value="ECO:0007669"/>
    <property type="project" value="InterPro"/>
</dbReference>
<protein>
    <submittedName>
        <fullName evidence="5">Alpha/beta hydrolase</fullName>
    </submittedName>
</protein>
<dbReference type="PRINTS" id="PR00793">
    <property type="entry name" value="PROAMNOPTASE"/>
</dbReference>
<keyword evidence="2 5" id="KW-0378">Hydrolase</keyword>
<dbReference type="OrthoDB" id="9780932at2"/>
<dbReference type="InterPro" id="IPR002410">
    <property type="entry name" value="Peptidase_S33"/>
</dbReference>
<dbReference type="PRINTS" id="PR00111">
    <property type="entry name" value="ABHYDROLASE"/>
</dbReference>
<dbReference type="Gene3D" id="3.40.50.1820">
    <property type="entry name" value="alpha/beta hydrolase"/>
    <property type="match status" value="1"/>
</dbReference>
<dbReference type="Pfam" id="PF12146">
    <property type="entry name" value="Hydrolase_4"/>
    <property type="match status" value="1"/>
</dbReference>
<evidence type="ECO:0000313" key="5">
    <source>
        <dbReference type="EMBL" id="PUZ22963.1"/>
    </source>
</evidence>
<sequence>MKYLLTLLLLFPAAWLPAQSIYSKAFGQPGNPALIFIHGGPGSSAMAFELTTAQRLADSGFYVIAYDRRGEGRSAADSAQYNFTQTFADLENLYHQYHLQKATLLAMSFGGIVATRFAVQHPDQVQRLVLISALLNLQETYQTILRSSRAHYMATHDTARLHALDTVERLDPYSMAFRKACFRNASQNGYFATPQPTAQARALYRQLDSNATYQRISGTQNDRAINTFFETEHYTHINILPDLRRLTAAGMPLYALYGKDDGLYSPAQVAAVAKIAGKGHLQYLEHASHTLFIDRQDAFVPALVTWLQPHHQ</sequence>
<keyword evidence="6" id="KW-1185">Reference proteome</keyword>
<evidence type="ECO:0000256" key="1">
    <source>
        <dbReference type="ARBA" id="ARBA00010088"/>
    </source>
</evidence>
<gene>
    <name evidence="5" type="ORF">DCC81_21345</name>
</gene>
<dbReference type="InterPro" id="IPR029058">
    <property type="entry name" value="AB_hydrolase_fold"/>
</dbReference>
<comment type="similarity">
    <text evidence="1">Belongs to the peptidase S33 family.</text>
</comment>
<evidence type="ECO:0000256" key="3">
    <source>
        <dbReference type="SAM" id="SignalP"/>
    </source>
</evidence>
<dbReference type="AlphaFoldDB" id="A0A2T7BCY2"/>
<accession>A0A2T7BCY2</accession>
<dbReference type="RefSeq" id="WP_108688707.1">
    <property type="nucleotide sequence ID" value="NZ_QCYK01000003.1"/>
</dbReference>
<dbReference type="EMBL" id="QCYK01000003">
    <property type="protein sequence ID" value="PUZ22963.1"/>
    <property type="molecule type" value="Genomic_DNA"/>
</dbReference>
<comment type="caution">
    <text evidence="5">The sequence shown here is derived from an EMBL/GenBank/DDBJ whole genome shotgun (WGS) entry which is preliminary data.</text>
</comment>
<dbReference type="SUPFAM" id="SSF53474">
    <property type="entry name" value="alpha/beta-Hydrolases"/>
    <property type="match status" value="1"/>
</dbReference>
<feature type="signal peptide" evidence="3">
    <location>
        <begin position="1"/>
        <end position="18"/>
    </location>
</feature>
<dbReference type="InterPro" id="IPR050228">
    <property type="entry name" value="Carboxylesterase_BioH"/>
</dbReference>
<name>A0A2T7BCY2_9BACT</name>
<feature type="chain" id="PRO_5015500064" evidence="3">
    <location>
        <begin position="19"/>
        <end position="312"/>
    </location>
</feature>
<dbReference type="InterPro" id="IPR022742">
    <property type="entry name" value="Hydrolase_4"/>
</dbReference>
<evidence type="ECO:0000256" key="2">
    <source>
        <dbReference type="ARBA" id="ARBA00022801"/>
    </source>
</evidence>
<keyword evidence="3" id="KW-0732">Signal</keyword>